<keyword evidence="2 5" id="KW-0503">Monooxygenase</keyword>
<dbReference type="Proteomes" id="UP000022611">
    <property type="component" value="Unassembled WGS sequence"/>
</dbReference>
<dbReference type="CDD" id="cd01057">
    <property type="entry name" value="AAMH_A"/>
    <property type="match status" value="1"/>
</dbReference>
<dbReference type="Gene3D" id="1.10.620.20">
    <property type="entry name" value="Ribonucleotide Reductase, subunit A"/>
    <property type="match status" value="1"/>
</dbReference>
<dbReference type="EMBL" id="AFOY02000004">
    <property type="protein sequence ID" value="EXF96067.1"/>
    <property type="molecule type" value="Genomic_DNA"/>
</dbReference>
<evidence type="ECO:0000259" key="4">
    <source>
        <dbReference type="Pfam" id="PF04945"/>
    </source>
</evidence>
<evidence type="ECO:0000256" key="3">
    <source>
        <dbReference type="SAM" id="MobiDB-lite"/>
    </source>
</evidence>
<dbReference type="Pfam" id="PF04945">
    <property type="entry name" value="YHS"/>
    <property type="match status" value="1"/>
</dbReference>
<evidence type="ECO:0000313" key="5">
    <source>
        <dbReference type="EMBL" id="EXF96067.1"/>
    </source>
</evidence>
<feature type="region of interest" description="Disordered" evidence="3">
    <location>
        <begin position="496"/>
        <end position="518"/>
    </location>
</feature>
<comment type="caution">
    <text evidence="5">The sequence shown here is derived from an EMBL/GenBank/DDBJ whole genome shotgun (WGS) entry which is preliminary data.</text>
</comment>
<keyword evidence="1" id="KW-0560">Oxidoreductase</keyword>
<dbReference type="PATRIC" id="fig|1042209.11.peg.1003"/>
<dbReference type="Pfam" id="PF02332">
    <property type="entry name" value="Phenol_Hydrox"/>
    <property type="match status" value="1"/>
</dbReference>
<dbReference type="HOGENOM" id="CLU_040795_0_0_6"/>
<accession>A0A010TG06</accession>
<dbReference type="RefSeq" id="WP_019689404.1">
    <property type="nucleotide sequence ID" value="NZ_AFOY02000004.1"/>
</dbReference>
<dbReference type="SUPFAM" id="SSF47240">
    <property type="entry name" value="Ferritin-like"/>
    <property type="match status" value="1"/>
</dbReference>
<evidence type="ECO:0000313" key="6">
    <source>
        <dbReference type="Proteomes" id="UP000022611"/>
    </source>
</evidence>
<dbReference type="eggNOG" id="COG3350">
    <property type="taxonomic scope" value="Bacteria"/>
</dbReference>
<sequence length="518" mass="60856">MAVKKRLNAKEKYRCMTRDLDWEPSYQTHEDIYPHERFEGIKITDWDKWEDPFRLTMDSYWKYQAEKEKKLYAIFDAFSQNNGHTTLSDARYVNALKLFLSGITPLEYQAYQGFARVGRQFSGAGARIACQMQAIDELRHVQTQIHAMSHYNKHFNGLHDFSHMHDRLWFLSVPKSFFEDARTAGPFEFLTAISFSFEYVLTNLLFVPFMSGAAFNGDMATVTFGFSAQSDEARHMTLGLEVIKFLLEQHEDNVPIIQRWIDKWFWRGYRLLTLVGMMMDYMLPNKVMSWSEAWGVYFEDAGGALFKDLERYGIRPPKHVEEAKIGKDHVSHQAWSIFYQYSQATNFHTWMPTDEELDWLSSKYPDTFDKIYRPRFEHWRALQEKGERFYNPTLPMLCQICQIPLSFGEPDDQTTLSHRSTEHEGERYHFCSQGCCDIFEYEPTKYIQAWLPVHQILQGNCGGADVESVVRDYYNINPGQDNFEYLGSAEHRRWQDWHPNDRNSAPATPVDPDLLKTG</sequence>
<evidence type="ECO:0000256" key="1">
    <source>
        <dbReference type="ARBA" id="ARBA00023002"/>
    </source>
</evidence>
<dbReference type="AlphaFoldDB" id="A0A010TG06"/>
<protein>
    <submittedName>
        <fullName evidence="5">Phenol 2-monooxygenase</fullName>
    </submittedName>
</protein>
<gene>
    <name evidence="5" type="ORF">HK44_022330</name>
</gene>
<proteinExistence type="predicted"/>
<dbReference type="InterPro" id="IPR009078">
    <property type="entry name" value="Ferritin-like_SF"/>
</dbReference>
<evidence type="ECO:0000256" key="2">
    <source>
        <dbReference type="ARBA" id="ARBA00023033"/>
    </source>
</evidence>
<name>A0A010TG06_PSEFL</name>
<dbReference type="InterPro" id="IPR003430">
    <property type="entry name" value="Phenol_Hydrox"/>
</dbReference>
<dbReference type="InterPro" id="IPR012348">
    <property type="entry name" value="RNR-like"/>
</dbReference>
<dbReference type="GO" id="GO:0004497">
    <property type="term" value="F:monooxygenase activity"/>
    <property type="evidence" value="ECO:0007669"/>
    <property type="project" value="UniProtKB-KW"/>
</dbReference>
<dbReference type="InterPro" id="IPR007029">
    <property type="entry name" value="YHS_dom"/>
</dbReference>
<organism evidence="5 6">
    <name type="scientific">Pseudomonas fluorescens HK44</name>
    <dbReference type="NCBI Taxonomy" id="1042209"/>
    <lineage>
        <taxon>Bacteria</taxon>
        <taxon>Pseudomonadati</taxon>
        <taxon>Pseudomonadota</taxon>
        <taxon>Gammaproteobacteria</taxon>
        <taxon>Pseudomonadales</taxon>
        <taxon>Pseudomonadaceae</taxon>
        <taxon>Pseudomonas</taxon>
    </lineage>
</organism>
<reference evidence="5 6" key="1">
    <citation type="journal article" date="2011" name="J. Bacteriol.">
        <title>Draft genome sequence of the polycyclic aromatic hydrocarbon-degrading, genetically engineered bioluminescent bioreporter Pseudomonas fluorescens HK44.</title>
        <authorList>
            <person name="Chauhan A."/>
            <person name="Layton A.C."/>
            <person name="Williams D.E."/>
            <person name="Smartt A.E."/>
            <person name="Ripp S."/>
            <person name="Karpinets T.V."/>
            <person name="Brown S.D."/>
            <person name="Sayler G.S."/>
        </authorList>
    </citation>
    <scope>NUCLEOTIDE SEQUENCE [LARGE SCALE GENOMIC DNA]</scope>
    <source>
        <strain evidence="5 6">HK44</strain>
    </source>
</reference>
<feature type="domain" description="YHS" evidence="4">
    <location>
        <begin position="409"/>
        <end position="450"/>
    </location>
</feature>
<dbReference type="OrthoDB" id="8521924at2"/>